<keyword evidence="3" id="KW-1003">Cell membrane</keyword>
<evidence type="ECO:0000256" key="6">
    <source>
        <dbReference type="ARBA" id="ARBA00023136"/>
    </source>
</evidence>
<sequence>MNWKRNLWIAWLGNFLVGASMSLVVPFMSLYVEELGARGSMVEFYSGLAVSSTALTAALLSPVWGSLADRYGRKPMMIRAAFAMTFTMGGLAFVPNVFWLIVLRLLNGVFSGYVPNSTALIASQAPKKHSGYALGTLSTGVVAGTLMGPLLGGVIAQSLGMRNVFLLVGFFLFLVTVWTIFGIKEDFHPVSKEKKFRPSNYFNEFLKNQSFLAYLLLAW</sequence>
<dbReference type="InterPro" id="IPR001958">
    <property type="entry name" value="Tet-R_TetA/multi-R_MdtG-like"/>
</dbReference>
<dbReference type="AlphaFoldDB" id="F9P5U1"/>
<protein>
    <submittedName>
        <fullName evidence="9">Transporter, major facilitator domain protein</fullName>
    </submittedName>
</protein>
<feature type="domain" description="Major facilitator superfamily (MFS) profile" evidence="8">
    <location>
        <begin position="6"/>
        <end position="219"/>
    </location>
</feature>
<evidence type="ECO:0000259" key="8">
    <source>
        <dbReference type="PROSITE" id="PS50850"/>
    </source>
</evidence>
<evidence type="ECO:0000256" key="4">
    <source>
        <dbReference type="ARBA" id="ARBA00022692"/>
    </source>
</evidence>
<dbReference type="InterPro" id="IPR020846">
    <property type="entry name" value="MFS_dom"/>
</dbReference>
<dbReference type="GO" id="GO:0005886">
    <property type="term" value="C:plasma membrane"/>
    <property type="evidence" value="ECO:0007669"/>
    <property type="project" value="UniProtKB-SubCell"/>
</dbReference>
<dbReference type="InterPro" id="IPR011701">
    <property type="entry name" value="MFS"/>
</dbReference>
<feature type="transmembrane region" description="Helical" evidence="7">
    <location>
        <begin position="80"/>
        <end position="102"/>
    </location>
</feature>
<dbReference type="GO" id="GO:0022857">
    <property type="term" value="F:transmembrane transporter activity"/>
    <property type="evidence" value="ECO:0007669"/>
    <property type="project" value="InterPro"/>
</dbReference>
<dbReference type="eggNOG" id="COG2814">
    <property type="taxonomic scope" value="Bacteria"/>
</dbReference>
<dbReference type="PANTHER" id="PTHR43414:SF6">
    <property type="entry name" value="MULTIDRUG RESISTANCE PROTEIN MDTG"/>
    <property type="match status" value="1"/>
</dbReference>
<evidence type="ECO:0000256" key="5">
    <source>
        <dbReference type="ARBA" id="ARBA00022989"/>
    </source>
</evidence>
<evidence type="ECO:0000313" key="10">
    <source>
        <dbReference type="Proteomes" id="UP000003287"/>
    </source>
</evidence>
<feature type="transmembrane region" description="Helical" evidence="7">
    <location>
        <begin position="7"/>
        <end position="32"/>
    </location>
</feature>
<dbReference type="Pfam" id="PF07690">
    <property type="entry name" value="MFS_1"/>
    <property type="match status" value="1"/>
</dbReference>
<dbReference type="Gene3D" id="1.20.1250.20">
    <property type="entry name" value="MFS general substrate transporter like domains"/>
    <property type="match status" value="1"/>
</dbReference>
<feature type="transmembrane region" description="Helical" evidence="7">
    <location>
        <begin position="164"/>
        <end position="183"/>
    </location>
</feature>
<keyword evidence="5 7" id="KW-1133">Transmembrane helix</keyword>
<feature type="transmembrane region" description="Helical" evidence="7">
    <location>
        <begin position="132"/>
        <end position="152"/>
    </location>
</feature>
<accession>F9P5U1</accession>
<evidence type="ECO:0000256" key="3">
    <source>
        <dbReference type="ARBA" id="ARBA00022475"/>
    </source>
</evidence>
<keyword evidence="6 7" id="KW-0472">Membrane</keyword>
<dbReference type="Proteomes" id="UP000003287">
    <property type="component" value="Unassembled WGS sequence"/>
</dbReference>
<dbReference type="SUPFAM" id="SSF103473">
    <property type="entry name" value="MFS general substrate transporter"/>
    <property type="match status" value="1"/>
</dbReference>
<name>F9P5U1_STRCV</name>
<evidence type="ECO:0000256" key="1">
    <source>
        <dbReference type="ARBA" id="ARBA00004651"/>
    </source>
</evidence>
<reference evidence="9 10" key="1">
    <citation type="submission" date="2011-06" db="EMBL/GenBank/DDBJ databases">
        <authorList>
            <person name="Harkins D.M."/>
            <person name="Madupu R."/>
            <person name="Durkin A.S."/>
            <person name="Torralba M."/>
            <person name="Methe B."/>
            <person name="Sutton G.G."/>
            <person name="Nelson K.E."/>
        </authorList>
    </citation>
    <scope>NUCLEOTIDE SEQUENCE [LARGE SCALE GENOMIC DNA]</scope>
    <source>
        <strain evidence="9 10">SK1060</strain>
    </source>
</reference>
<dbReference type="EMBL" id="AFUP01000001">
    <property type="protein sequence ID" value="EGV10723.1"/>
    <property type="molecule type" value="Genomic_DNA"/>
</dbReference>
<gene>
    <name evidence="9" type="ORF">HMPREF1042_0849</name>
</gene>
<dbReference type="InterPro" id="IPR036259">
    <property type="entry name" value="MFS_trans_sf"/>
</dbReference>
<keyword evidence="4 7" id="KW-0812">Transmembrane</keyword>
<comment type="subcellular location">
    <subcellularLocation>
        <location evidence="1">Cell membrane</location>
        <topology evidence="1">Multi-pass membrane protein</topology>
    </subcellularLocation>
</comment>
<evidence type="ECO:0000256" key="7">
    <source>
        <dbReference type="SAM" id="Phobius"/>
    </source>
</evidence>
<dbReference type="PROSITE" id="PS50850">
    <property type="entry name" value="MFS"/>
    <property type="match status" value="1"/>
</dbReference>
<proteinExistence type="predicted"/>
<organism evidence="9 10">
    <name type="scientific">Streptococcus constellatus subsp. pharyngis SK1060 = CCUG 46377</name>
    <dbReference type="NCBI Taxonomy" id="1035184"/>
    <lineage>
        <taxon>Bacteria</taxon>
        <taxon>Bacillati</taxon>
        <taxon>Bacillota</taxon>
        <taxon>Bacilli</taxon>
        <taxon>Lactobacillales</taxon>
        <taxon>Streptococcaceae</taxon>
        <taxon>Streptococcus</taxon>
        <taxon>Streptococcus anginosus group</taxon>
    </lineage>
</organism>
<evidence type="ECO:0000313" key="9">
    <source>
        <dbReference type="EMBL" id="EGV10723.1"/>
    </source>
</evidence>
<feature type="transmembrane region" description="Helical" evidence="7">
    <location>
        <begin position="44"/>
        <end position="68"/>
    </location>
</feature>
<keyword evidence="2" id="KW-0813">Transport</keyword>
<dbReference type="PANTHER" id="PTHR43414">
    <property type="entry name" value="MULTIDRUG RESISTANCE PROTEIN MDTG"/>
    <property type="match status" value="1"/>
</dbReference>
<dbReference type="PRINTS" id="PR01035">
    <property type="entry name" value="TCRTETA"/>
</dbReference>
<evidence type="ECO:0000256" key="2">
    <source>
        <dbReference type="ARBA" id="ARBA00022448"/>
    </source>
</evidence>